<proteinExistence type="inferred from homology"/>
<evidence type="ECO:0000256" key="5">
    <source>
        <dbReference type="SAM" id="SignalP"/>
    </source>
</evidence>
<evidence type="ECO:0000256" key="2">
    <source>
        <dbReference type="ARBA" id="ARBA00022448"/>
    </source>
</evidence>
<feature type="compositionally biased region" description="Basic and acidic residues" evidence="4">
    <location>
        <begin position="426"/>
        <end position="435"/>
    </location>
</feature>
<keyword evidence="2" id="KW-0813">Transport</keyword>
<reference evidence="6 7" key="1">
    <citation type="submission" date="2018-11" db="EMBL/GenBank/DDBJ databases">
        <title>Genomic Encyclopedia of Type Strains, Phase IV (KMG-IV): sequencing the most valuable type-strain genomes for metagenomic binning, comparative biology and taxonomic classification.</title>
        <authorList>
            <person name="Goeker M."/>
        </authorList>
    </citation>
    <scope>NUCLEOTIDE SEQUENCE [LARGE SCALE GENOMIC DNA]</scope>
    <source>
        <strain evidence="6 7">DSM 18090</strain>
    </source>
</reference>
<dbReference type="PANTHER" id="PTHR30061:SF50">
    <property type="entry name" value="MALTOSE_MALTODEXTRIN-BINDING PERIPLASMIC PROTEIN"/>
    <property type="match status" value="1"/>
</dbReference>
<comment type="similarity">
    <text evidence="1">Belongs to the bacterial solute-binding protein 1 family.</text>
</comment>
<evidence type="ECO:0000313" key="7">
    <source>
        <dbReference type="Proteomes" id="UP000276443"/>
    </source>
</evidence>
<dbReference type="GO" id="GO:1901982">
    <property type="term" value="F:maltose binding"/>
    <property type="evidence" value="ECO:0007669"/>
    <property type="project" value="TreeGrafter"/>
</dbReference>
<comment type="caution">
    <text evidence="6">The sequence shown here is derived from an EMBL/GenBank/DDBJ whole genome shotgun (WGS) entry which is preliminary data.</text>
</comment>
<sequence>MRKKAFLLMLVLFLGIFLVACNSDGEGDSEDQDDTNSEDQEQDDEEASNDEESSLSGEITVWAHPFTGEGDAEQEMWDEITTSYEEEYGVTVNFEQIPWSNRDQKILTALAANNGPDVFYAIPDQMPQYADEGMLLELDPYLEDHDMDDFVESSLVSVQWQDKTYGLPILQEAYTLFYNLDVVRDIGEDPDNLPETWEEFEEWAVKAKENDYYATAFSFGGSMNGTLYPYIWQAGGEILTQDDEVKINDEKSVEAFEYVNKLYEDGHVPEDSITAQEHNEMWDSGQIMASMGSGINLQILQEKDEIDFGIAPPMKNEQQQTYGTTGMFVVPSNTENPDAAAEFVKHMTNSENQRKFNSVTKYIPTRESAKDIFDDQPYLSQLASYTQYALPGVIHPAGRSIMPFIQAELQAMLEGEKSPQEAADAAAERIANEIN</sequence>
<keyword evidence="7" id="KW-1185">Reference proteome</keyword>
<dbReference type="EMBL" id="RKRF01000008">
    <property type="protein sequence ID" value="RPF54273.1"/>
    <property type="molecule type" value="Genomic_DNA"/>
</dbReference>
<protein>
    <submittedName>
        <fullName evidence="6">Multiple sugar transport system substrate-binding protein</fullName>
    </submittedName>
</protein>
<dbReference type="OrthoDB" id="9782846at2"/>
<keyword evidence="3 5" id="KW-0732">Signal</keyword>
<dbReference type="GO" id="GO:0055052">
    <property type="term" value="C:ATP-binding cassette (ABC) transporter complex, substrate-binding subunit-containing"/>
    <property type="evidence" value="ECO:0007669"/>
    <property type="project" value="TreeGrafter"/>
</dbReference>
<evidence type="ECO:0000256" key="3">
    <source>
        <dbReference type="ARBA" id="ARBA00022729"/>
    </source>
</evidence>
<dbReference type="RefSeq" id="WP_124221134.1">
    <property type="nucleotide sequence ID" value="NZ_RKRF01000008.1"/>
</dbReference>
<evidence type="ECO:0000256" key="1">
    <source>
        <dbReference type="ARBA" id="ARBA00008520"/>
    </source>
</evidence>
<organism evidence="6 7">
    <name type="scientific">Aquisalibacillus elongatus</name>
    <dbReference type="NCBI Taxonomy" id="485577"/>
    <lineage>
        <taxon>Bacteria</taxon>
        <taxon>Bacillati</taxon>
        <taxon>Bacillota</taxon>
        <taxon>Bacilli</taxon>
        <taxon>Bacillales</taxon>
        <taxon>Bacillaceae</taxon>
        <taxon>Aquisalibacillus</taxon>
    </lineage>
</organism>
<dbReference type="AlphaFoldDB" id="A0A3N5BA42"/>
<evidence type="ECO:0000256" key="4">
    <source>
        <dbReference type="SAM" id="MobiDB-lite"/>
    </source>
</evidence>
<dbReference type="GO" id="GO:0042956">
    <property type="term" value="P:maltodextrin transmembrane transport"/>
    <property type="evidence" value="ECO:0007669"/>
    <property type="project" value="TreeGrafter"/>
</dbReference>
<evidence type="ECO:0000313" key="6">
    <source>
        <dbReference type="EMBL" id="RPF54273.1"/>
    </source>
</evidence>
<dbReference type="Proteomes" id="UP000276443">
    <property type="component" value="Unassembled WGS sequence"/>
</dbReference>
<feature type="signal peptide" evidence="5">
    <location>
        <begin position="1"/>
        <end position="22"/>
    </location>
</feature>
<dbReference type="Gene3D" id="3.40.190.10">
    <property type="entry name" value="Periplasmic binding protein-like II"/>
    <property type="match status" value="1"/>
</dbReference>
<feature type="region of interest" description="Disordered" evidence="4">
    <location>
        <begin position="415"/>
        <end position="435"/>
    </location>
</feature>
<dbReference type="InterPro" id="IPR006059">
    <property type="entry name" value="SBP"/>
</dbReference>
<keyword evidence="6" id="KW-0762">Sugar transport</keyword>
<feature type="compositionally biased region" description="Acidic residues" evidence="4">
    <location>
        <begin position="25"/>
        <end position="53"/>
    </location>
</feature>
<dbReference type="PROSITE" id="PS51257">
    <property type="entry name" value="PROKAR_LIPOPROTEIN"/>
    <property type="match status" value="1"/>
</dbReference>
<dbReference type="Pfam" id="PF13416">
    <property type="entry name" value="SBP_bac_8"/>
    <property type="match status" value="1"/>
</dbReference>
<dbReference type="SUPFAM" id="SSF53850">
    <property type="entry name" value="Periplasmic binding protein-like II"/>
    <property type="match status" value="1"/>
</dbReference>
<name>A0A3N5BA42_9BACI</name>
<accession>A0A3N5BA42</accession>
<dbReference type="CDD" id="cd13585">
    <property type="entry name" value="PBP2_TMBP_like"/>
    <property type="match status" value="1"/>
</dbReference>
<dbReference type="PANTHER" id="PTHR30061">
    <property type="entry name" value="MALTOSE-BINDING PERIPLASMIC PROTEIN"/>
    <property type="match status" value="1"/>
</dbReference>
<feature type="chain" id="PRO_5038576217" evidence="5">
    <location>
        <begin position="23"/>
        <end position="435"/>
    </location>
</feature>
<feature type="region of interest" description="Disordered" evidence="4">
    <location>
        <begin position="25"/>
        <end position="57"/>
    </location>
</feature>
<gene>
    <name evidence="6" type="ORF">EDC24_1470</name>
</gene>
<dbReference type="GO" id="GO:0015768">
    <property type="term" value="P:maltose transport"/>
    <property type="evidence" value="ECO:0007669"/>
    <property type="project" value="TreeGrafter"/>
</dbReference>